<dbReference type="PANTHER" id="PTHR23506:SF35">
    <property type="entry name" value="MAJOR FACILITATOR SUPERFAMILY (MFS) PROFILE DOMAIN-CONTAINING PROTEIN-RELATED"/>
    <property type="match status" value="1"/>
</dbReference>
<dbReference type="InterPro" id="IPR001958">
    <property type="entry name" value="Tet-R_TetA/multi-R_MdtG-like"/>
</dbReference>
<dbReference type="SUPFAM" id="SSF103473">
    <property type="entry name" value="MFS general substrate transporter"/>
    <property type="match status" value="1"/>
</dbReference>
<evidence type="ECO:0000259" key="9">
    <source>
        <dbReference type="PROSITE" id="PS50850"/>
    </source>
</evidence>
<organism evidence="10 11">
    <name type="scientific">Aspergillus niger ATCC 13496</name>
    <dbReference type="NCBI Taxonomy" id="1353008"/>
    <lineage>
        <taxon>Eukaryota</taxon>
        <taxon>Fungi</taxon>
        <taxon>Dikarya</taxon>
        <taxon>Ascomycota</taxon>
        <taxon>Pezizomycotina</taxon>
        <taxon>Eurotiomycetes</taxon>
        <taxon>Eurotiomycetidae</taxon>
        <taxon>Eurotiales</taxon>
        <taxon>Aspergillaceae</taxon>
        <taxon>Aspergillus</taxon>
        <taxon>Aspergillus subgen. Circumdati</taxon>
    </lineage>
</organism>
<dbReference type="PANTHER" id="PTHR23506">
    <property type="entry name" value="GH10249P"/>
    <property type="match status" value="1"/>
</dbReference>
<feature type="transmembrane region" description="Helical" evidence="8">
    <location>
        <begin position="373"/>
        <end position="401"/>
    </location>
</feature>
<evidence type="ECO:0000256" key="6">
    <source>
        <dbReference type="ARBA" id="ARBA00023136"/>
    </source>
</evidence>
<proteinExistence type="inferred from homology"/>
<keyword evidence="5 8" id="KW-1133">Transmembrane helix</keyword>
<dbReference type="PROSITE" id="PS50850">
    <property type="entry name" value="MFS"/>
    <property type="match status" value="1"/>
</dbReference>
<sequence>MTASAERSTAKGWRSSSQFIIGTACLAMFTESLLAGFPVPMLPYMLEERLHNDPSQTTATTNSLLSLHGLASIIAAPSCAALFDTISNQKIPLYLALVLCLVGTALFAITTTSWVLYLGRILQAVAGSAAWLACTTMLTELAGSAGAGTMLGLSMSSATLGTVSGPMLGGVLLGWFGYWPAWSLPMVLLILDMIARFVLIQPDHLLLDSPSLIRHAERSKLCHEMEETVTETSPFLPQSPSFGSDTAAEEKSDNAATTKYRNYYTVMLQDAGMWAGVLNTMSQAALRAAFNATLPVYLRDTFNWGPSSVGAIFFALQVPIILFSPLIGHLRDRVGTRYPTAVGWALLCPLMCYLGIPGRDVSQASGSRTGEEVAFIACICGIGLVMPSVQGAGSFHMRFLLEEVEKDAPTMFGPNGGRARCFALVSISFNLGLMLGPFVIGWLFEQVGYYYMNIALGAACMGVAGVTFIFC</sequence>
<evidence type="ECO:0000256" key="4">
    <source>
        <dbReference type="ARBA" id="ARBA00022692"/>
    </source>
</evidence>
<feature type="region of interest" description="Disordered" evidence="7">
    <location>
        <begin position="229"/>
        <end position="253"/>
    </location>
</feature>
<evidence type="ECO:0000256" key="7">
    <source>
        <dbReference type="SAM" id="MobiDB-lite"/>
    </source>
</evidence>
<reference evidence="10 11" key="1">
    <citation type="submission" date="2018-07" db="EMBL/GenBank/DDBJ databases">
        <title>Section-level genome sequencing of Aspergillus section Nigri to investigate inter- and intra-species variation.</title>
        <authorList>
            <consortium name="DOE Joint Genome Institute"/>
            <person name="Vesth T.C."/>
            <person name="Nybo J.L."/>
            <person name="Theobald S."/>
            <person name="Frisvad J.C."/>
            <person name="Larsen T.O."/>
            <person name="Nielsen K.F."/>
            <person name="Hoof J.B."/>
            <person name="Brandl J."/>
            <person name="Salamov A."/>
            <person name="Riley R."/>
            <person name="Gladden J.M."/>
            <person name="Phatale P."/>
            <person name="Nielsen M.T."/>
            <person name="Lyhne E.K."/>
            <person name="Kogle M.E."/>
            <person name="Strasser K."/>
            <person name="McDonnell E."/>
            <person name="Barry K."/>
            <person name="Clum A."/>
            <person name="Chen C."/>
            <person name="Nolan M."/>
            <person name="Sandor L."/>
            <person name="Kuo A."/>
            <person name="Lipzen A."/>
            <person name="Hainaut M."/>
            <person name="Drula E."/>
            <person name="Tsang A."/>
            <person name="Magnuson J.K."/>
            <person name="Henrissat B."/>
            <person name="Wiebenga A."/>
            <person name="Simmons B.A."/>
            <person name="Makela M.R."/>
            <person name="De vries R.P."/>
            <person name="Grigoriev I.V."/>
            <person name="Mortensen U.H."/>
            <person name="Baker S.E."/>
            <person name="Andersen M.R."/>
        </authorList>
    </citation>
    <scope>NUCLEOTIDE SEQUENCE [LARGE SCALE GENOMIC DNA]</scope>
    <source>
        <strain evidence="10 11">ATCC 13496</strain>
    </source>
</reference>
<feature type="transmembrane region" description="Helical" evidence="8">
    <location>
        <begin position="422"/>
        <end position="444"/>
    </location>
</feature>
<comment type="subcellular location">
    <subcellularLocation>
        <location evidence="1">Membrane</location>
        <topology evidence="1">Multi-pass membrane protein</topology>
    </subcellularLocation>
</comment>
<dbReference type="PROSITE" id="PS51257">
    <property type="entry name" value="PROKAR_LIPOPROTEIN"/>
    <property type="match status" value="1"/>
</dbReference>
<feature type="transmembrane region" description="Helical" evidence="8">
    <location>
        <begin position="310"/>
        <end position="328"/>
    </location>
</feature>
<accession>A0A370BRI5</accession>
<feature type="transmembrane region" description="Helical" evidence="8">
    <location>
        <begin position="121"/>
        <end position="139"/>
    </location>
</feature>
<dbReference type="GO" id="GO:0016020">
    <property type="term" value="C:membrane"/>
    <property type="evidence" value="ECO:0007669"/>
    <property type="project" value="UniProtKB-SubCell"/>
</dbReference>
<dbReference type="Proteomes" id="UP000253845">
    <property type="component" value="Unassembled WGS sequence"/>
</dbReference>
<evidence type="ECO:0000313" key="11">
    <source>
        <dbReference type="Proteomes" id="UP000253845"/>
    </source>
</evidence>
<keyword evidence="3" id="KW-0813">Transport</keyword>
<feature type="transmembrane region" description="Helical" evidence="8">
    <location>
        <begin position="65"/>
        <end position="86"/>
    </location>
</feature>
<comment type="similarity">
    <text evidence="2">Belongs to the major facilitator superfamily. Vesicular transporter family.</text>
</comment>
<feature type="transmembrane region" description="Helical" evidence="8">
    <location>
        <begin position="93"/>
        <end position="115"/>
    </location>
</feature>
<evidence type="ECO:0000313" key="10">
    <source>
        <dbReference type="EMBL" id="RDH16715.1"/>
    </source>
</evidence>
<dbReference type="InterPro" id="IPR050930">
    <property type="entry name" value="MFS_Vesicular_Transporter"/>
</dbReference>
<keyword evidence="6 8" id="KW-0472">Membrane</keyword>
<dbReference type="CDD" id="cd17325">
    <property type="entry name" value="MFS_MdtG_SLC18_like"/>
    <property type="match status" value="1"/>
</dbReference>
<dbReference type="EMBL" id="KZ851936">
    <property type="protein sequence ID" value="RDH16715.1"/>
    <property type="molecule type" value="Genomic_DNA"/>
</dbReference>
<dbReference type="Gene3D" id="1.20.1250.20">
    <property type="entry name" value="MFS general substrate transporter like domains"/>
    <property type="match status" value="2"/>
</dbReference>
<evidence type="ECO:0000256" key="8">
    <source>
        <dbReference type="SAM" id="Phobius"/>
    </source>
</evidence>
<gene>
    <name evidence="10" type="ORF">M747DRAFT_357547</name>
</gene>
<dbReference type="InterPro" id="IPR036259">
    <property type="entry name" value="MFS_trans_sf"/>
</dbReference>
<feature type="domain" description="Major facilitator superfamily (MFS) profile" evidence="9">
    <location>
        <begin position="24"/>
        <end position="471"/>
    </location>
</feature>
<dbReference type="Pfam" id="PF07690">
    <property type="entry name" value="MFS_1"/>
    <property type="match status" value="1"/>
</dbReference>
<dbReference type="GO" id="GO:0022857">
    <property type="term" value="F:transmembrane transporter activity"/>
    <property type="evidence" value="ECO:0007669"/>
    <property type="project" value="InterPro"/>
</dbReference>
<name>A0A370BRI5_ASPNG</name>
<feature type="transmembrane region" description="Helical" evidence="8">
    <location>
        <begin position="20"/>
        <end position="45"/>
    </location>
</feature>
<dbReference type="InterPro" id="IPR020846">
    <property type="entry name" value="MFS_dom"/>
</dbReference>
<feature type="transmembrane region" description="Helical" evidence="8">
    <location>
        <begin position="340"/>
        <end position="358"/>
    </location>
</feature>
<keyword evidence="4 8" id="KW-0812">Transmembrane</keyword>
<dbReference type="InterPro" id="IPR011701">
    <property type="entry name" value="MFS"/>
</dbReference>
<dbReference type="VEuPathDB" id="FungiDB:M747DRAFT_357547"/>
<dbReference type="AlphaFoldDB" id="A0A370BRI5"/>
<feature type="transmembrane region" description="Helical" evidence="8">
    <location>
        <begin position="151"/>
        <end position="176"/>
    </location>
</feature>
<evidence type="ECO:0000256" key="2">
    <source>
        <dbReference type="ARBA" id="ARBA00006829"/>
    </source>
</evidence>
<protein>
    <submittedName>
        <fullName evidence="10">MFS general substrate transporter</fullName>
    </submittedName>
</protein>
<feature type="compositionally biased region" description="Polar residues" evidence="7">
    <location>
        <begin position="230"/>
        <end position="244"/>
    </location>
</feature>
<feature type="transmembrane region" description="Helical" evidence="8">
    <location>
        <begin position="450"/>
        <end position="470"/>
    </location>
</feature>
<evidence type="ECO:0000256" key="1">
    <source>
        <dbReference type="ARBA" id="ARBA00004141"/>
    </source>
</evidence>
<evidence type="ECO:0000256" key="3">
    <source>
        <dbReference type="ARBA" id="ARBA00022448"/>
    </source>
</evidence>
<evidence type="ECO:0000256" key="5">
    <source>
        <dbReference type="ARBA" id="ARBA00022989"/>
    </source>
</evidence>
<dbReference type="PRINTS" id="PR01035">
    <property type="entry name" value="TCRTETA"/>
</dbReference>